<feature type="domain" description="Helix-turn-helix" evidence="1">
    <location>
        <begin position="86"/>
        <end position="133"/>
    </location>
</feature>
<accession>A0A5C6C5R7</accession>
<evidence type="ECO:0000313" key="2">
    <source>
        <dbReference type="EMBL" id="TWU18861.1"/>
    </source>
</evidence>
<dbReference type="InterPro" id="IPR041657">
    <property type="entry name" value="HTH_17"/>
</dbReference>
<organism evidence="2 3">
    <name type="scientific">Allorhodopirellula heiligendammensis</name>
    <dbReference type="NCBI Taxonomy" id="2714739"/>
    <lineage>
        <taxon>Bacteria</taxon>
        <taxon>Pseudomonadati</taxon>
        <taxon>Planctomycetota</taxon>
        <taxon>Planctomycetia</taxon>
        <taxon>Pirellulales</taxon>
        <taxon>Pirellulaceae</taxon>
        <taxon>Allorhodopirellula</taxon>
    </lineage>
</organism>
<dbReference type="OrthoDB" id="26212at2"/>
<dbReference type="Pfam" id="PF12728">
    <property type="entry name" value="HTH_17"/>
    <property type="match status" value="1"/>
</dbReference>
<dbReference type="GO" id="GO:0003677">
    <property type="term" value="F:DNA binding"/>
    <property type="evidence" value="ECO:0007669"/>
    <property type="project" value="InterPro"/>
</dbReference>
<name>A0A5C6C5R7_9BACT</name>
<dbReference type="EMBL" id="SJPU01000001">
    <property type="protein sequence ID" value="TWU18861.1"/>
    <property type="molecule type" value="Genomic_DNA"/>
</dbReference>
<dbReference type="InterPro" id="IPR010093">
    <property type="entry name" value="SinI_DNA-bd"/>
</dbReference>
<sequence>MNAALSDLPSTLSPTPSDAELAKASSRAIADLVAHESEATFRLVATLGKKETEIQIPSSALQLLGALLTEFAKGNAVTMFPVHAELTTQQASDLLGVSRPFLVEQLEKGELPFRKVGTHRRVLLKDLMEYKQSEDRKRHEALDELAAQAQELDMGY</sequence>
<evidence type="ECO:0000259" key="1">
    <source>
        <dbReference type="Pfam" id="PF12728"/>
    </source>
</evidence>
<reference evidence="2 3" key="1">
    <citation type="journal article" date="2020" name="Antonie Van Leeuwenhoek">
        <title>Rhodopirellula heiligendammensis sp. nov., Rhodopirellula pilleata sp. nov., and Rhodopirellula solitaria sp. nov. isolated from natural or artificial marine surfaces in Northern Germany and California, USA, and emended description of the genus Rhodopirellula.</title>
        <authorList>
            <person name="Kallscheuer N."/>
            <person name="Wiegand S."/>
            <person name="Jogler M."/>
            <person name="Boedeker C."/>
            <person name="Peeters S.H."/>
            <person name="Rast P."/>
            <person name="Heuer A."/>
            <person name="Jetten M.S.M."/>
            <person name="Rohde M."/>
            <person name="Jogler C."/>
        </authorList>
    </citation>
    <scope>NUCLEOTIDE SEQUENCE [LARGE SCALE GENOMIC DNA]</scope>
    <source>
        <strain evidence="2 3">Poly21</strain>
    </source>
</reference>
<dbReference type="NCBIfam" id="TIGR01764">
    <property type="entry name" value="excise"/>
    <property type="match status" value="1"/>
</dbReference>
<dbReference type="Proteomes" id="UP000319908">
    <property type="component" value="Unassembled WGS sequence"/>
</dbReference>
<gene>
    <name evidence="2" type="ORF">Poly21_10280</name>
</gene>
<protein>
    <submittedName>
        <fullName evidence="2">Helix-turn-helix domain protein</fullName>
    </submittedName>
</protein>
<keyword evidence="3" id="KW-1185">Reference proteome</keyword>
<dbReference type="RefSeq" id="WP_146405825.1">
    <property type="nucleotide sequence ID" value="NZ_SJPU01000001.1"/>
</dbReference>
<proteinExistence type="predicted"/>
<dbReference type="AlphaFoldDB" id="A0A5C6C5R7"/>
<evidence type="ECO:0000313" key="3">
    <source>
        <dbReference type="Proteomes" id="UP000319908"/>
    </source>
</evidence>
<comment type="caution">
    <text evidence="2">The sequence shown here is derived from an EMBL/GenBank/DDBJ whole genome shotgun (WGS) entry which is preliminary data.</text>
</comment>